<dbReference type="STRING" id="105696.A0A1Y2LZ98"/>
<dbReference type="SMART" id="SM00906">
    <property type="entry name" value="Fungal_trans"/>
    <property type="match status" value="1"/>
</dbReference>
<evidence type="ECO:0000256" key="6">
    <source>
        <dbReference type="SAM" id="MobiDB-lite"/>
    </source>
</evidence>
<evidence type="ECO:0000256" key="2">
    <source>
        <dbReference type="ARBA" id="ARBA00023015"/>
    </source>
</evidence>
<dbReference type="PANTHER" id="PTHR47540:SF3">
    <property type="entry name" value="ZN(II)2CYS6 TRANSCRIPTION FACTOR (EUROFUNG)"/>
    <property type="match status" value="1"/>
</dbReference>
<dbReference type="CDD" id="cd12148">
    <property type="entry name" value="fungal_TF_MHR"/>
    <property type="match status" value="1"/>
</dbReference>
<dbReference type="AlphaFoldDB" id="A0A1Y2LZ98"/>
<proteinExistence type="predicted"/>
<dbReference type="GO" id="GO:0045944">
    <property type="term" value="P:positive regulation of transcription by RNA polymerase II"/>
    <property type="evidence" value="ECO:0007669"/>
    <property type="project" value="TreeGrafter"/>
</dbReference>
<keyword evidence="5" id="KW-0539">Nucleus</keyword>
<dbReference type="PANTHER" id="PTHR47540">
    <property type="entry name" value="THIAMINE REPRESSIBLE GENES REGULATORY PROTEIN THI5"/>
    <property type="match status" value="1"/>
</dbReference>
<keyword evidence="4" id="KW-0804">Transcription</keyword>
<dbReference type="EMBL" id="KZ107844">
    <property type="protein sequence ID" value="OSS49210.1"/>
    <property type="molecule type" value="Genomic_DNA"/>
</dbReference>
<sequence length="729" mass="81179">MDQVSSEHRQRKGGEMKEKGLESVGRAIDVKKRRRDAQVAAHVHFVLEPACLVDEAAMSAASKAGITQPNTLPVEDNPLRDLPSFHYAGQGINTPSAHDRPILERVNRANGNNEDANRDTQSRTSPEPAQAQTDSQGHYVGSSSGVSFLIRIQKRLHQNTPTSQDSSIFAWGDSPLADFDPTFFVLPPKPDAQRLVERYFDYAAPTHRFIHRPTIEKWVHEFYETQGDMHAKEDAAAKTALLLIVFAQAQAYMPPGSTTQENSARYFFAAEHQLSKERGAVRLASVQARLLQCFYLLTQSRINHCWSLFGTTSHLALAIGLNRGRRYDPSAIVDYVELESRRRTFWVAYSLDKYLSAALGRPRTFRDEDIDQELPTVVNDSDLHPQYISPSNSKSPSHMMAPVEHIKLTRIVSLVLRDLYPIRPPSLALRIELSAKYTKDLGRWRESLGPFLDATGIESSLLIPIYQRQRGVLNLAYYHAMLLIHRPFLLSNFANLTGIRSHLSFRAPGAADTSANIASCLDAAMNIVRVVDDVFTSSNLFRAFWFTQYYAFCGVVVLYIYRIRQHLLSPAGQCEEYFAAGQKCQRQLESISETDCLARRYCVVLEELRLEAVRQTNQQSRSEPGITGTAPLPVAGAGAADQSRNNSTVLAVPEMTEQNGASPDMTASFYNGNVPQTPDSAIFNSNYLPSNMADLTSWGQFDSLVTAGIGIFDGGFPGGDQNFGFGFNL</sequence>
<evidence type="ECO:0000313" key="9">
    <source>
        <dbReference type="Proteomes" id="UP000193240"/>
    </source>
</evidence>
<comment type="subcellular location">
    <subcellularLocation>
        <location evidence="1">Nucleus</location>
    </subcellularLocation>
</comment>
<dbReference type="GO" id="GO:0008270">
    <property type="term" value="F:zinc ion binding"/>
    <property type="evidence" value="ECO:0007669"/>
    <property type="project" value="InterPro"/>
</dbReference>
<evidence type="ECO:0000256" key="4">
    <source>
        <dbReference type="ARBA" id="ARBA00023163"/>
    </source>
</evidence>
<name>A0A1Y2LZ98_EPING</name>
<reference evidence="8 9" key="1">
    <citation type="journal article" date="2017" name="Genome Announc.">
        <title>Genome sequence of the saprophytic ascomycete Epicoccum nigrum ICMP 19927 strain isolated from New Zealand.</title>
        <authorList>
            <person name="Fokin M."/>
            <person name="Fleetwood D."/>
            <person name="Weir B.S."/>
            <person name="Villas-Boas S.G."/>
        </authorList>
    </citation>
    <scope>NUCLEOTIDE SEQUENCE [LARGE SCALE GENOMIC DNA]</scope>
    <source>
        <strain evidence="8 9">ICMP 19927</strain>
    </source>
</reference>
<dbReference type="GO" id="GO:0006351">
    <property type="term" value="P:DNA-templated transcription"/>
    <property type="evidence" value="ECO:0007669"/>
    <property type="project" value="InterPro"/>
</dbReference>
<dbReference type="Pfam" id="PF04082">
    <property type="entry name" value="Fungal_trans"/>
    <property type="match status" value="1"/>
</dbReference>
<dbReference type="InterPro" id="IPR051711">
    <property type="entry name" value="Stress_Response_Reg"/>
</dbReference>
<evidence type="ECO:0000256" key="1">
    <source>
        <dbReference type="ARBA" id="ARBA00004123"/>
    </source>
</evidence>
<feature type="region of interest" description="Disordered" evidence="6">
    <location>
        <begin position="108"/>
        <end position="140"/>
    </location>
</feature>
<keyword evidence="9" id="KW-1185">Reference proteome</keyword>
<feature type="compositionally biased region" description="Polar residues" evidence="6">
    <location>
        <begin position="122"/>
        <end position="140"/>
    </location>
</feature>
<accession>A0A1Y2LZ98</accession>
<feature type="region of interest" description="Disordered" evidence="6">
    <location>
        <begin position="1"/>
        <end position="21"/>
    </location>
</feature>
<dbReference type="GO" id="GO:0043565">
    <property type="term" value="F:sequence-specific DNA binding"/>
    <property type="evidence" value="ECO:0007669"/>
    <property type="project" value="TreeGrafter"/>
</dbReference>
<dbReference type="InterPro" id="IPR007219">
    <property type="entry name" value="XnlR_reg_dom"/>
</dbReference>
<organism evidence="8 9">
    <name type="scientific">Epicoccum nigrum</name>
    <name type="common">Soil fungus</name>
    <name type="synonym">Epicoccum purpurascens</name>
    <dbReference type="NCBI Taxonomy" id="105696"/>
    <lineage>
        <taxon>Eukaryota</taxon>
        <taxon>Fungi</taxon>
        <taxon>Dikarya</taxon>
        <taxon>Ascomycota</taxon>
        <taxon>Pezizomycotina</taxon>
        <taxon>Dothideomycetes</taxon>
        <taxon>Pleosporomycetidae</taxon>
        <taxon>Pleosporales</taxon>
        <taxon>Pleosporineae</taxon>
        <taxon>Didymellaceae</taxon>
        <taxon>Epicoccum</taxon>
    </lineage>
</organism>
<protein>
    <recommendedName>
        <fullName evidence="7">Xylanolytic transcriptional activator regulatory domain-containing protein</fullName>
    </recommendedName>
</protein>
<gene>
    <name evidence="8" type="ORF">B5807_05724</name>
</gene>
<keyword evidence="3" id="KW-0238">DNA-binding</keyword>
<dbReference type="InParanoid" id="A0A1Y2LZ98"/>
<evidence type="ECO:0000313" key="8">
    <source>
        <dbReference type="EMBL" id="OSS49210.1"/>
    </source>
</evidence>
<dbReference type="OMA" id="SSCQSIM"/>
<evidence type="ECO:0000256" key="3">
    <source>
        <dbReference type="ARBA" id="ARBA00023125"/>
    </source>
</evidence>
<feature type="domain" description="Xylanolytic transcriptional activator regulatory" evidence="7">
    <location>
        <begin position="305"/>
        <end position="381"/>
    </location>
</feature>
<keyword evidence="2" id="KW-0805">Transcription regulation</keyword>
<evidence type="ECO:0000256" key="5">
    <source>
        <dbReference type="ARBA" id="ARBA00023242"/>
    </source>
</evidence>
<dbReference type="GO" id="GO:0005634">
    <property type="term" value="C:nucleus"/>
    <property type="evidence" value="ECO:0007669"/>
    <property type="project" value="UniProtKB-SubCell"/>
</dbReference>
<evidence type="ECO:0000259" key="7">
    <source>
        <dbReference type="SMART" id="SM00906"/>
    </source>
</evidence>
<dbReference type="Proteomes" id="UP000193240">
    <property type="component" value="Unassembled WGS sequence"/>
</dbReference>